<comment type="caution">
    <text evidence="1">The sequence shown here is derived from an EMBL/GenBank/DDBJ whole genome shotgun (WGS) entry which is preliminary data.</text>
</comment>
<proteinExistence type="predicted"/>
<protein>
    <submittedName>
        <fullName evidence="1">Uncharacterized protein</fullName>
    </submittedName>
</protein>
<name>A0ACC4AYM0_POPAL</name>
<dbReference type="EMBL" id="RCHU02000015">
    <property type="protein sequence ID" value="KAL3571056.1"/>
    <property type="molecule type" value="Genomic_DNA"/>
</dbReference>
<accession>A0ACC4AYM0</accession>
<evidence type="ECO:0000313" key="2">
    <source>
        <dbReference type="Proteomes" id="UP000309997"/>
    </source>
</evidence>
<dbReference type="Proteomes" id="UP000309997">
    <property type="component" value="Unassembled WGS sequence"/>
</dbReference>
<reference evidence="1 2" key="1">
    <citation type="journal article" date="2024" name="Plant Biotechnol. J.">
        <title>Genome and CRISPR/Cas9 system of a widespread forest tree (Populus alba) in the world.</title>
        <authorList>
            <person name="Liu Y.J."/>
            <person name="Jiang P.F."/>
            <person name="Han X.M."/>
            <person name="Li X.Y."/>
            <person name="Wang H.M."/>
            <person name="Wang Y.J."/>
            <person name="Wang X.X."/>
            <person name="Zeng Q.Y."/>
        </authorList>
    </citation>
    <scope>NUCLEOTIDE SEQUENCE [LARGE SCALE GENOMIC DNA]</scope>
    <source>
        <strain evidence="2">cv. PAL-ZL1</strain>
    </source>
</reference>
<evidence type="ECO:0000313" key="1">
    <source>
        <dbReference type="EMBL" id="KAL3571056.1"/>
    </source>
</evidence>
<keyword evidence="2" id="KW-1185">Reference proteome</keyword>
<organism evidence="1 2">
    <name type="scientific">Populus alba</name>
    <name type="common">White poplar</name>
    <dbReference type="NCBI Taxonomy" id="43335"/>
    <lineage>
        <taxon>Eukaryota</taxon>
        <taxon>Viridiplantae</taxon>
        <taxon>Streptophyta</taxon>
        <taxon>Embryophyta</taxon>
        <taxon>Tracheophyta</taxon>
        <taxon>Spermatophyta</taxon>
        <taxon>Magnoliopsida</taxon>
        <taxon>eudicotyledons</taxon>
        <taxon>Gunneridae</taxon>
        <taxon>Pentapetalae</taxon>
        <taxon>rosids</taxon>
        <taxon>fabids</taxon>
        <taxon>Malpighiales</taxon>
        <taxon>Salicaceae</taxon>
        <taxon>Saliceae</taxon>
        <taxon>Populus</taxon>
    </lineage>
</organism>
<sequence>MIVHQNPILYFPLTGWTQDQCWRLCVCSNHPRTPRHFIGIIRWLTNGKENKLKLGVNWLYRPAEVKLGKGILLEAVPNEIFYSFHKDEIPAASLLHPCKVAFLPKGVELPSGICSFVCRRVYDVTNKCLWWLTDQDYINERQEEVDHLLDKTRLEMHATVQPGGRSPKPVNGPTSTSQLKPVSDSVQNSVSSFSSYGVHKGKIGDGSPKDGDKSVEEFLVVLLRALDKLPVNLHALQMCNIGKSVNLLRSHKNLEIQKKARSLVDTWKKRVEAEMDANAKSASNQGVPWPARSRLSEVPHGGNRQSGVSSEVAMKSSVVQLSASKTGSVKAVQGDTVTKSASTSPGPVRSTTSPGSVGNNSKEAQPRNTGASAASDPSPTVARDEKSSSSSPSHNNSQSCSSDHAKTGVNGFPGQALSGVQKETGRAEILLCTEIQVQKKLSHSSLTCEKALDVPMTEGNGHKFIVKIPNRGRSPAQSSSGGTFEDASVMNSRASSPVISERHDQFDHNLKEKNDSYRANITSDVKTESWQSNDFKEVLTGSDEGVGSPATVP</sequence>
<gene>
    <name evidence="1" type="ORF">D5086_028305</name>
</gene>